<dbReference type="Proteomes" id="UP000327030">
    <property type="component" value="Chromosome 1"/>
</dbReference>
<organism evidence="9 10">
    <name type="scientific">Pseudobutyrivibrio xylanivorans</name>
    <dbReference type="NCBI Taxonomy" id="185007"/>
    <lineage>
        <taxon>Bacteria</taxon>
        <taxon>Bacillati</taxon>
        <taxon>Bacillota</taxon>
        <taxon>Clostridia</taxon>
        <taxon>Lachnospirales</taxon>
        <taxon>Lachnospiraceae</taxon>
        <taxon>Pseudobutyrivibrio</taxon>
    </lineage>
</organism>
<keyword evidence="3" id="KW-0479">Metal-binding</keyword>
<evidence type="ECO:0000256" key="7">
    <source>
        <dbReference type="ARBA" id="ARBA00023150"/>
    </source>
</evidence>
<dbReference type="AlphaFoldDB" id="A0A5P6VNC8"/>
<dbReference type="KEGG" id="pxv:FXF36_04390"/>
<dbReference type="OrthoDB" id="9786803at2"/>
<gene>
    <name evidence="9" type="ORF">FXF36_04390</name>
</gene>
<proteinExistence type="predicted"/>
<evidence type="ECO:0000256" key="2">
    <source>
        <dbReference type="ARBA" id="ARBA00022679"/>
    </source>
</evidence>
<keyword evidence="9" id="KW-0548">Nucleotidyltransferase</keyword>
<reference evidence="10" key="1">
    <citation type="submission" date="2019-08" db="EMBL/GenBank/DDBJ databases">
        <title>Complete Genome Sequence of the Polysaccharide-Degrading Rumen Bacterium Pseudobutyrivibrio xylanivorans MA3014.</title>
        <authorList>
            <person name="Palevich N."/>
            <person name="Maclean P.H."/>
            <person name="Kelly W.J."/>
            <person name="Leahy S.C."/>
            <person name="Rakonjac J."/>
            <person name="Attwood G.T."/>
        </authorList>
    </citation>
    <scope>NUCLEOTIDE SEQUENCE [LARGE SCALE GENOMIC DNA]</scope>
    <source>
        <strain evidence="10">MA3014</strain>
    </source>
</reference>
<keyword evidence="4" id="KW-0547">Nucleotide-binding</keyword>
<keyword evidence="5" id="KW-0460">Magnesium</keyword>
<dbReference type="GO" id="GO:0016779">
    <property type="term" value="F:nucleotidyltransferase activity"/>
    <property type="evidence" value="ECO:0007669"/>
    <property type="project" value="UniProtKB-KW"/>
</dbReference>
<keyword evidence="1" id="KW-0963">Cytoplasm</keyword>
<dbReference type="EMBL" id="CP043028">
    <property type="protein sequence ID" value="QFJ54165.1"/>
    <property type="molecule type" value="Genomic_DNA"/>
</dbReference>
<keyword evidence="7" id="KW-0501">Molybdenum cofactor biosynthesis</keyword>
<dbReference type="GO" id="GO:0046872">
    <property type="term" value="F:metal ion binding"/>
    <property type="evidence" value="ECO:0007669"/>
    <property type="project" value="UniProtKB-KW"/>
</dbReference>
<dbReference type="GO" id="GO:0006777">
    <property type="term" value="P:Mo-molybdopterin cofactor biosynthetic process"/>
    <property type="evidence" value="ECO:0007669"/>
    <property type="project" value="UniProtKB-KW"/>
</dbReference>
<dbReference type="InterPro" id="IPR029044">
    <property type="entry name" value="Nucleotide-diphossugar_trans"/>
</dbReference>
<dbReference type="PANTHER" id="PTHR19136:SF81">
    <property type="entry name" value="MOLYBDENUM COFACTOR GUANYLYLTRANSFERASE"/>
    <property type="match status" value="1"/>
</dbReference>
<keyword evidence="2" id="KW-0808">Transferase</keyword>
<dbReference type="Pfam" id="PF12804">
    <property type="entry name" value="NTP_transf_3"/>
    <property type="match status" value="1"/>
</dbReference>
<evidence type="ECO:0000313" key="10">
    <source>
        <dbReference type="Proteomes" id="UP000327030"/>
    </source>
</evidence>
<evidence type="ECO:0000256" key="4">
    <source>
        <dbReference type="ARBA" id="ARBA00022741"/>
    </source>
</evidence>
<dbReference type="CDD" id="cd02503">
    <property type="entry name" value="MobA"/>
    <property type="match status" value="1"/>
</dbReference>
<evidence type="ECO:0000259" key="8">
    <source>
        <dbReference type="Pfam" id="PF12804"/>
    </source>
</evidence>
<dbReference type="InterPro" id="IPR025877">
    <property type="entry name" value="MobA-like_NTP_Trfase"/>
</dbReference>
<dbReference type="PANTHER" id="PTHR19136">
    <property type="entry name" value="MOLYBDENUM COFACTOR GUANYLYLTRANSFERASE"/>
    <property type="match status" value="1"/>
</dbReference>
<evidence type="ECO:0000256" key="1">
    <source>
        <dbReference type="ARBA" id="ARBA00022490"/>
    </source>
</evidence>
<accession>A0A5P6VNC8</accession>
<name>A0A5P6VNC8_PSEXY</name>
<sequence>MNIIFLNHQEVHMNRTLVILCGGDSSRMGTKKALLPFEDKTMVEYIYDKFSPFFDKVYLSVNERGDLTHLGLDAQEIPDISRNAGPYGAILSCLTMLSGDRAFFMSVDTPFMDPRIAVYLYDQSYNYDITSFKFSGEFLDTICGVYNKRCIGPLFKSVFFKQTTRSYIEDRCYTNLIDTEEIETLSSISMEQQFFKVNDRSSYYYAVFSILKHNFVC</sequence>
<protein>
    <submittedName>
        <fullName evidence="9">Molybdenum cofactor guanylyltransferase</fullName>
    </submittedName>
</protein>
<dbReference type="Gene3D" id="3.90.550.10">
    <property type="entry name" value="Spore Coat Polysaccharide Biosynthesis Protein SpsA, Chain A"/>
    <property type="match status" value="1"/>
</dbReference>
<feature type="domain" description="MobA-like NTP transferase" evidence="8">
    <location>
        <begin position="18"/>
        <end position="154"/>
    </location>
</feature>
<evidence type="ECO:0000256" key="3">
    <source>
        <dbReference type="ARBA" id="ARBA00022723"/>
    </source>
</evidence>
<evidence type="ECO:0000256" key="5">
    <source>
        <dbReference type="ARBA" id="ARBA00022842"/>
    </source>
</evidence>
<dbReference type="SUPFAM" id="SSF53448">
    <property type="entry name" value="Nucleotide-diphospho-sugar transferases"/>
    <property type="match status" value="1"/>
</dbReference>
<dbReference type="GO" id="GO:0005525">
    <property type="term" value="F:GTP binding"/>
    <property type="evidence" value="ECO:0007669"/>
    <property type="project" value="UniProtKB-KW"/>
</dbReference>
<keyword evidence="6" id="KW-0342">GTP-binding</keyword>
<evidence type="ECO:0000313" key="9">
    <source>
        <dbReference type="EMBL" id="QFJ54165.1"/>
    </source>
</evidence>
<dbReference type="InterPro" id="IPR013482">
    <property type="entry name" value="Molybde_CF_guanTrfase"/>
</dbReference>
<evidence type="ECO:0000256" key="6">
    <source>
        <dbReference type="ARBA" id="ARBA00023134"/>
    </source>
</evidence>